<dbReference type="RefSeq" id="WP_187538464.1">
    <property type="nucleotide sequence ID" value="NZ_BAABJT010000001.1"/>
</dbReference>
<evidence type="ECO:0000313" key="1">
    <source>
        <dbReference type="EMBL" id="QNN67682.1"/>
    </source>
</evidence>
<evidence type="ECO:0000313" key="2">
    <source>
        <dbReference type="Proteomes" id="UP000515971"/>
    </source>
</evidence>
<dbReference type="AlphaFoldDB" id="A0A7G9SIK7"/>
<dbReference type="Proteomes" id="UP000515971">
    <property type="component" value="Chromosome"/>
</dbReference>
<reference evidence="1 2" key="1">
    <citation type="submission" date="2020-08" db="EMBL/GenBank/DDBJ databases">
        <title>Genome sequence of Sphingomonas lutea KCTC 23642T.</title>
        <authorList>
            <person name="Hyun D.-W."/>
            <person name="Bae J.-W."/>
        </authorList>
    </citation>
    <scope>NUCLEOTIDE SEQUENCE [LARGE SCALE GENOMIC DNA]</scope>
    <source>
        <strain evidence="1 2">KCTC 23642</strain>
    </source>
</reference>
<dbReference type="EMBL" id="CP060718">
    <property type="protein sequence ID" value="QNN67682.1"/>
    <property type="molecule type" value="Genomic_DNA"/>
</dbReference>
<accession>A0A7G9SIK7</accession>
<gene>
    <name evidence="1" type="ORF">H9L13_01680</name>
</gene>
<proteinExistence type="predicted"/>
<keyword evidence="2" id="KW-1185">Reference proteome</keyword>
<sequence>MTPIADVSKRGHRSAMGEYAEVDGVIDAWVKTTGSTLFTEWADAPARFFHVPGDPPFECFQVSVHPPEDGRVAVTARAIDTNDDTEEEMEQTWEGPVADLDHMLRIALATIEAWKGRERKRADPPSPW</sequence>
<protein>
    <submittedName>
        <fullName evidence="1">Uncharacterized protein</fullName>
    </submittedName>
</protein>
<name>A0A7G9SIK7_9SPHN</name>
<dbReference type="KEGG" id="slut:H9L13_01680"/>
<organism evidence="1 2">
    <name type="scientific">Sphingomonas lutea</name>
    <dbReference type="NCBI Taxonomy" id="1045317"/>
    <lineage>
        <taxon>Bacteria</taxon>
        <taxon>Pseudomonadati</taxon>
        <taxon>Pseudomonadota</taxon>
        <taxon>Alphaproteobacteria</taxon>
        <taxon>Sphingomonadales</taxon>
        <taxon>Sphingomonadaceae</taxon>
        <taxon>Sphingomonas</taxon>
    </lineage>
</organism>